<dbReference type="PATRIC" id="fig|1230460.4.peg.709"/>
<dbReference type="STRING" id="1230460.C495_03532"/>
<evidence type="ECO:0000313" key="2">
    <source>
        <dbReference type="Proteomes" id="UP000011661"/>
    </source>
</evidence>
<dbReference type="RefSeq" id="WP_008160065.1">
    <property type="nucleotide sequence ID" value="NZ_AOHX01000026.1"/>
</dbReference>
<dbReference type="Proteomes" id="UP000011661">
    <property type="component" value="Unassembled WGS sequence"/>
</dbReference>
<comment type="caution">
    <text evidence="1">The sequence shown here is derived from an EMBL/GenBank/DDBJ whole genome shotgun (WGS) entry which is preliminary data.</text>
</comment>
<reference evidence="1 2" key="1">
    <citation type="journal article" date="2014" name="PLoS Genet.">
        <title>Phylogenetically driven sequencing of extremely halophilic archaea reveals strategies for static and dynamic osmo-response.</title>
        <authorList>
            <person name="Becker E.A."/>
            <person name="Seitzer P.M."/>
            <person name="Tritt A."/>
            <person name="Larsen D."/>
            <person name="Krusor M."/>
            <person name="Yao A.I."/>
            <person name="Wu D."/>
            <person name="Madern D."/>
            <person name="Eisen J.A."/>
            <person name="Darling A.E."/>
            <person name="Facciotti M.T."/>
        </authorList>
    </citation>
    <scope>NUCLEOTIDE SEQUENCE [LARGE SCALE GENOMIC DNA]</scope>
    <source>
        <strain evidence="1 2">JCM 14089</strain>
    </source>
</reference>
<name>L9WG47_9EURY</name>
<dbReference type="EMBL" id="AOHX01000026">
    <property type="protein sequence ID" value="ELY47298.1"/>
    <property type="molecule type" value="Genomic_DNA"/>
</dbReference>
<evidence type="ECO:0000313" key="1">
    <source>
        <dbReference type="EMBL" id="ELY47298.1"/>
    </source>
</evidence>
<accession>L9WG47</accession>
<protein>
    <recommendedName>
        <fullName evidence="3">Prophage tail endopeptidase domain-containing protein</fullName>
    </recommendedName>
</protein>
<evidence type="ECO:0008006" key="3">
    <source>
        <dbReference type="Google" id="ProtNLM"/>
    </source>
</evidence>
<sequence>MTQACNFQNGVELRFLRSGVVLRAYELTIRVQRDRFIHARAKVSTEAAYLLSDRHDEEGLEYEPVHIAIGDVVQGRYLFDPQEISIVQGDEQAWISFHDPLKLFNKSTITKTWDSVTPNIAIRTIWRELHDPHRAITGIRFVEEGLESQVSRNNRQVISDIFNFDMDGTTIHERTAGDDRYRAKAARAFETATVWAADQFLDVMPGIDTPNYEGGFSFDNTPLLEALMEVCNEFGLTAWVKEDGRLWIGLPELTDKEILPIYGNPDRDEYRIKEYNVTQGHSHINRVMAKGSSHLYPDDRGRNTANLYPEAEAWINDGDEVLAFEEPLRIRSQEALERYVRATLVGEYARYKNGNIVFNGLASDNDKGLVTLNIGDSILVSQRIGEHCRREVDGGHFVVNEIQHQINTRVGWQITVSVGGVPDDIDSKSYMVDRQSLDVYDSVDDYWQAQEEDDGWWIFGGSNDDDDDDGWFSWFW</sequence>
<keyword evidence="2" id="KW-1185">Reference proteome</keyword>
<dbReference type="AlphaFoldDB" id="L9WG47"/>
<dbReference type="OrthoDB" id="346481at2157"/>
<proteinExistence type="predicted"/>
<organism evidence="1 2">
    <name type="scientific">Natronorubrum sulfidifaciens JCM 14089</name>
    <dbReference type="NCBI Taxonomy" id="1230460"/>
    <lineage>
        <taxon>Archaea</taxon>
        <taxon>Methanobacteriati</taxon>
        <taxon>Methanobacteriota</taxon>
        <taxon>Stenosarchaea group</taxon>
        <taxon>Halobacteria</taxon>
        <taxon>Halobacteriales</taxon>
        <taxon>Natrialbaceae</taxon>
        <taxon>Natronorubrum</taxon>
    </lineage>
</organism>
<gene>
    <name evidence="1" type="ORF">C495_03532</name>
</gene>